<dbReference type="SUPFAM" id="SSF52540">
    <property type="entry name" value="P-loop containing nucleoside triphosphate hydrolases"/>
    <property type="match status" value="1"/>
</dbReference>
<comment type="catalytic activity">
    <reaction evidence="8">
        <text>dTMP + ATP = dTDP + ADP</text>
        <dbReference type="Rhea" id="RHEA:13517"/>
        <dbReference type="ChEBI" id="CHEBI:30616"/>
        <dbReference type="ChEBI" id="CHEBI:58369"/>
        <dbReference type="ChEBI" id="CHEBI:63528"/>
        <dbReference type="ChEBI" id="CHEBI:456216"/>
        <dbReference type="EC" id="2.7.4.9"/>
    </reaction>
</comment>
<sequence>MAGRFIVFEGGDGVGKTTHVALLSAWLDATGISHTVVREPGGTPLGEAIREVVLDRTDLDFSAEAELLLILAARAALVREVIQPALQRGDTVIADRFALSTLAYQSFGRGLDLGQVRLAIEVATGGLQPDLYVVLDLPVEESVERGRRGGHDLDRIEQEGEDFRQTIREAYLALAESEPAVAIVSARGPLEEVQRRIQDLLSARF</sequence>
<dbReference type="GO" id="GO:0005829">
    <property type="term" value="C:cytosol"/>
    <property type="evidence" value="ECO:0007669"/>
    <property type="project" value="TreeGrafter"/>
</dbReference>
<evidence type="ECO:0000256" key="5">
    <source>
        <dbReference type="ARBA" id="ARBA00022741"/>
    </source>
</evidence>
<evidence type="ECO:0000313" key="10">
    <source>
        <dbReference type="EMBL" id="SVB99983.1"/>
    </source>
</evidence>
<evidence type="ECO:0000256" key="6">
    <source>
        <dbReference type="ARBA" id="ARBA00022777"/>
    </source>
</evidence>
<evidence type="ECO:0000256" key="3">
    <source>
        <dbReference type="ARBA" id="ARBA00022679"/>
    </source>
</evidence>
<keyword evidence="6" id="KW-0418">Kinase</keyword>
<dbReference type="EC" id="2.7.4.9" evidence="2"/>
<dbReference type="GO" id="GO:0006227">
    <property type="term" value="P:dUDP biosynthetic process"/>
    <property type="evidence" value="ECO:0007669"/>
    <property type="project" value="TreeGrafter"/>
</dbReference>
<dbReference type="Gene3D" id="3.40.50.300">
    <property type="entry name" value="P-loop containing nucleotide triphosphate hydrolases"/>
    <property type="match status" value="1"/>
</dbReference>
<reference evidence="10" key="1">
    <citation type="submission" date="2018-05" db="EMBL/GenBank/DDBJ databases">
        <authorList>
            <person name="Lanie J.A."/>
            <person name="Ng W.-L."/>
            <person name="Kazmierczak K.M."/>
            <person name="Andrzejewski T.M."/>
            <person name="Davidsen T.M."/>
            <person name="Wayne K.J."/>
            <person name="Tettelin H."/>
            <person name="Glass J.I."/>
            <person name="Rusch D."/>
            <person name="Podicherti R."/>
            <person name="Tsui H.-C.T."/>
            <person name="Winkler M.E."/>
        </authorList>
    </citation>
    <scope>NUCLEOTIDE SEQUENCE</scope>
</reference>
<dbReference type="NCBIfam" id="TIGR00041">
    <property type="entry name" value="DTMP_kinase"/>
    <property type="match status" value="1"/>
</dbReference>
<evidence type="ECO:0000256" key="4">
    <source>
        <dbReference type="ARBA" id="ARBA00022727"/>
    </source>
</evidence>
<dbReference type="GO" id="GO:0006233">
    <property type="term" value="P:dTDP biosynthetic process"/>
    <property type="evidence" value="ECO:0007669"/>
    <property type="project" value="InterPro"/>
</dbReference>
<keyword evidence="4" id="KW-0545">Nucleotide biosynthesis</keyword>
<keyword evidence="3" id="KW-0808">Transferase</keyword>
<gene>
    <name evidence="10" type="ORF">METZ01_LOCUS252837</name>
</gene>
<evidence type="ECO:0000259" key="9">
    <source>
        <dbReference type="Pfam" id="PF02223"/>
    </source>
</evidence>
<dbReference type="InterPro" id="IPR027417">
    <property type="entry name" value="P-loop_NTPase"/>
</dbReference>
<evidence type="ECO:0000256" key="2">
    <source>
        <dbReference type="ARBA" id="ARBA00012980"/>
    </source>
</evidence>
<dbReference type="InterPro" id="IPR039430">
    <property type="entry name" value="Thymidylate_kin-like_dom"/>
</dbReference>
<dbReference type="GO" id="GO:0004798">
    <property type="term" value="F:dTMP kinase activity"/>
    <property type="evidence" value="ECO:0007669"/>
    <property type="project" value="UniProtKB-EC"/>
</dbReference>
<dbReference type="PANTHER" id="PTHR10344:SF4">
    <property type="entry name" value="UMP-CMP KINASE 2, MITOCHONDRIAL"/>
    <property type="match status" value="1"/>
</dbReference>
<feature type="domain" description="Thymidylate kinase-like" evidence="9">
    <location>
        <begin position="8"/>
        <end position="197"/>
    </location>
</feature>
<evidence type="ECO:0000256" key="7">
    <source>
        <dbReference type="ARBA" id="ARBA00022840"/>
    </source>
</evidence>
<dbReference type="InterPro" id="IPR018094">
    <property type="entry name" value="Thymidylate_kinase"/>
</dbReference>
<evidence type="ECO:0000256" key="8">
    <source>
        <dbReference type="ARBA" id="ARBA00048743"/>
    </source>
</evidence>
<dbReference type="HAMAP" id="MF_00165">
    <property type="entry name" value="Thymidylate_kinase"/>
    <property type="match status" value="1"/>
</dbReference>
<name>A0A382IM76_9ZZZZ</name>
<dbReference type="GO" id="GO:0005524">
    <property type="term" value="F:ATP binding"/>
    <property type="evidence" value="ECO:0007669"/>
    <property type="project" value="UniProtKB-KW"/>
</dbReference>
<dbReference type="AlphaFoldDB" id="A0A382IM76"/>
<dbReference type="Pfam" id="PF02223">
    <property type="entry name" value="Thymidylate_kin"/>
    <property type="match status" value="1"/>
</dbReference>
<keyword evidence="7" id="KW-0067">ATP-binding</keyword>
<organism evidence="10">
    <name type="scientific">marine metagenome</name>
    <dbReference type="NCBI Taxonomy" id="408172"/>
    <lineage>
        <taxon>unclassified sequences</taxon>
        <taxon>metagenomes</taxon>
        <taxon>ecological metagenomes</taxon>
    </lineage>
</organism>
<accession>A0A382IM76</accession>
<protein>
    <recommendedName>
        <fullName evidence="2">dTMP kinase</fullName>
        <ecNumber evidence="2">2.7.4.9</ecNumber>
    </recommendedName>
</protein>
<dbReference type="CDD" id="cd01672">
    <property type="entry name" value="TMPK"/>
    <property type="match status" value="1"/>
</dbReference>
<dbReference type="GO" id="GO:0006235">
    <property type="term" value="P:dTTP biosynthetic process"/>
    <property type="evidence" value="ECO:0007669"/>
    <property type="project" value="TreeGrafter"/>
</dbReference>
<dbReference type="FunFam" id="3.40.50.300:FF:000225">
    <property type="entry name" value="Thymidylate kinase"/>
    <property type="match status" value="1"/>
</dbReference>
<evidence type="ECO:0000256" key="1">
    <source>
        <dbReference type="ARBA" id="ARBA00009776"/>
    </source>
</evidence>
<proteinExistence type="inferred from homology"/>
<keyword evidence="5" id="KW-0547">Nucleotide-binding</keyword>
<dbReference type="EMBL" id="UINC01067878">
    <property type="protein sequence ID" value="SVB99983.1"/>
    <property type="molecule type" value="Genomic_DNA"/>
</dbReference>
<dbReference type="PANTHER" id="PTHR10344">
    <property type="entry name" value="THYMIDYLATE KINASE"/>
    <property type="match status" value="1"/>
</dbReference>
<comment type="similarity">
    <text evidence="1">Belongs to the thymidylate kinase family.</text>
</comment>